<evidence type="ECO:0000313" key="1">
    <source>
        <dbReference type="EMBL" id="NEW05833.1"/>
    </source>
</evidence>
<comment type="caution">
    <text evidence="1">The sequence shown here is derived from an EMBL/GenBank/DDBJ whole genome shotgun (WGS) entry which is preliminary data.</text>
</comment>
<gene>
    <name evidence="1" type="ORF">GK047_07350</name>
</gene>
<sequence>MPDCLHKNGLKQEGKWTMPCEFALDLCFIREHTQSPLQTVIDQQLHGLFVGKGTWYIDHREEEGLDIVVAEVKGLATWETEDDILRYIEESVETDVASESDCWDYLLAYQVKVSPKLDAGCCRIKTR</sequence>
<dbReference type="RefSeq" id="WP_163943222.1">
    <property type="nucleotide sequence ID" value="NZ_JAAIKC010000001.1"/>
</dbReference>
<name>A0A6G3ZUE7_9BACL</name>
<dbReference type="EMBL" id="JAAIKC010000001">
    <property type="protein sequence ID" value="NEW05833.1"/>
    <property type="molecule type" value="Genomic_DNA"/>
</dbReference>
<reference evidence="1" key="1">
    <citation type="submission" date="2020-02" db="EMBL/GenBank/DDBJ databases">
        <authorList>
            <person name="Shen X.-R."/>
            <person name="Zhang Y.-X."/>
        </authorList>
    </citation>
    <scope>NUCLEOTIDE SEQUENCE</scope>
    <source>
        <strain evidence="1">SYP-B3998</strain>
    </source>
</reference>
<dbReference type="AlphaFoldDB" id="A0A6G3ZUE7"/>
<proteinExistence type="predicted"/>
<accession>A0A6G3ZUE7</accession>
<organism evidence="1">
    <name type="scientific">Paenibacillus sp. SYP-B3998</name>
    <dbReference type="NCBI Taxonomy" id="2678564"/>
    <lineage>
        <taxon>Bacteria</taxon>
        <taxon>Bacillati</taxon>
        <taxon>Bacillota</taxon>
        <taxon>Bacilli</taxon>
        <taxon>Bacillales</taxon>
        <taxon>Paenibacillaceae</taxon>
        <taxon>Paenibacillus</taxon>
    </lineage>
</organism>
<protein>
    <submittedName>
        <fullName evidence="1">Uncharacterized protein</fullName>
    </submittedName>
</protein>